<feature type="compositionally biased region" description="Basic and acidic residues" evidence="3">
    <location>
        <begin position="620"/>
        <end position="633"/>
    </location>
</feature>
<sequence length="1392" mass="149443">MDNASPERPAWQTDELQDEWVELDEEDPSDDDANNLTYGTRSISLTVPLPSHIHTNSELDPDTADSPTSFRGVGTFLIREDMPNAPVLAKTPGRGRAGIIKDFFSPLPLERMFEPPTPPLAPTTVPPARPPTADPQSPSDEIVETDMPNMVSFHGRKASFACQFTFAAPRSSLAPDAPKSSYPQAQSTPTPTPFAPNNAAPTTDPRLRLFQFQYDTFTREHLSALADSIAVNTPSGTGPRSDARLSTVSEVSFTDLRSTKRVKLSPPTDYEEYGEGAGARASIARPKIFGKAYVGESQSLMEKIKQARDFSTISTVVSAHPDAGDGNDSINDKSDPYAYLRRPTHLDVPSNTESNPPSSGSSGTMNSSGPYSSSTYRQQAAALMAQIKSDMKGNKRIFSGDSELSHVTAHFDDEMSFAHVALPTIAIHLHDKENQRETPRHHRRASSSGSTRLRASPRRQRPLEPTAESDGELADHLSKLSIAWRRPGSSLVPPQNVSIIANPALFGPATALYPAAAMAPFPTATIRSGTNEDLNRFVSSSTASGTTLTAGSVPSYVKHPGPAQLRTIAPKDVPVLPERMGDMLFDKVMLRWVKSVQPGDGGVEDYGVGEESDDPFGDIESLRDDSQRLERELASNPERAGSAAAAGDASEDEEELELTSFSTDASGRVVAVMTGVDTDAMDDETTDSEGANDAVVSGELEHAVPTLRDSESESENEDDDVTQPAHHRHLEESQSLTDAFAPPPIVVTTFTTPPPSAAKVPSSVLKSHTPRPAATPVSAVKSGAATPSSVLKDPSRQRYRTPRRAHRRSVSFSDGKRDGPIRGLSGGIVEPSARSKRIAEMLARSDSSELDDSDSPTKGGARGGGSGASLASASGSGSASTSALGSVSAASTSRRVFSRSPAHRSLAGNGTFLTECSFGVAHDRLVEVLTDVEPFEPHWEGLSTVDLSNRRLESAARLKEFLPALDALNLNANQLSWLSGIPGCIRTLSVASNRLTGLTSYSHLLNLENLDISGNEVDSLLQLACLRHLRELRADGNAIASIEGLERMDGLVKLSLERNQLRALEVEGFRWTRLEMLNVSGNRIERVSGLPGLQALAALNVDNNQLASLDVGGAMPRLRILRASGNKLRALGVHWFVGLKTLYADGNVLEGDALHGRGDGERARGTLGRGAGAGALGRLENLSLRHQSGRGMSLDFLVRGDVRDAKRLYLSGNVLPGNFLSSACYNLVYLELANCRLTTLPPGLAGLAPNLRALNLNYNFLEDVRGLEGLTRLRKLSVVGARLKGTKEIIRVVRGLAEVEVLDFRMNPCTLGWYLPLMVGKGEEVGGGDWAELDARFRRGLPDGVYVGRLAYRGLVMRACAGVRVLDGVAVTPKERAKTVRVLGWLGGSDRG</sequence>
<keyword evidence="2" id="KW-0677">Repeat</keyword>
<evidence type="ECO:0000313" key="4">
    <source>
        <dbReference type="EMBL" id="KAJ7081391.1"/>
    </source>
</evidence>
<dbReference type="Pfam" id="PF13855">
    <property type="entry name" value="LRR_8"/>
    <property type="match status" value="2"/>
</dbReference>
<protein>
    <recommendedName>
        <fullName evidence="6">L domain-like protein</fullName>
    </recommendedName>
</protein>
<feature type="compositionally biased region" description="Low complexity" evidence="3">
    <location>
        <begin position="349"/>
        <end position="370"/>
    </location>
</feature>
<dbReference type="SMART" id="SM00369">
    <property type="entry name" value="LRR_TYP"/>
    <property type="match status" value="6"/>
</dbReference>
<dbReference type="GO" id="GO:0035591">
    <property type="term" value="F:signaling adaptor activity"/>
    <property type="evidence" value="ECO:0007669"/>
    <property type="project" value="TreeGrafter"/>
</dbReference>
<dbReference type="SUPFAM" id="SSF52058">
    <property type="entry name" value="L domain-like"/>
    <property type="match status" value="1"/>
</dbReference>
<name>A0AAD6XMF6_9AGAR</name>
<evidence type="ECO:0008006" key="6">
    <source>
        <dbReference type="Google" id="ProtNLM"/>
    </source>
</evidence>
<comment type="caution">
    <text evidence="4">The sequence shown here is derived from an EMBL/GenBank/DDBJ whole genome shotgun (WGS) entry which is preliminary data.</text>
</comment>
<gene>
    <name evidence="4" type="ORF">B0H15DRAFT_855002</name>
</gene>
<dbReference type="InterPro" id="IPR001611">
    <property type="entry name" value="Leu-rich_rpt"/>
</dbReference>
<feature type="region of interest" description="Disordered" evidence="3">
    <location>
        <begin position="431"/>
        <end position="472"/>
    </location>
</feature>
<reference evidence="4" key="1">
    <citation type="submission" date="2023-03" db="EMBL/GenBank/DDBJ databases">
        <title>Massive genome expansion in bonnet fungi (Mycena s.s.) driven by repeated elements and novel gene families across ecological guilds.</title>
        <authorList>
            <consortium name="Lawrence Berkeley National Laboratory"/>
            <person name="Harder C.B."/>
            <person name="Miyauchi S."/>
            <person name="Viragh M."/>
            <person name="Kuo A."/>
            <person name="Thoen E."/>
            <person name="Andreopoulos B."/>
            <person name="Lu D."/>
            <person name="Skrede I."/>
            <person name="Drula E."/>
            <person name="Henrissat B."/>
            <person name="Morin E."/>
            <person name="Kohler A."/>
            <person name="Barry K."/>
            <person name="LaButti K."/>
            <person name="Morin E."/>
            <person name="Salamov A."/>
            <person name="Lipzen A."/>
            <person name="Mereny Z."/>
            <person name="Hegedus B."/>
            <person name="Baldrian P."/>
            <person name="Stursova M."/>
            <person name="Weitz H."/>
            <person name="Taylor A."/>
            <person name="Grigoriev I.V."/>
            <person name="Nagy L.G."/>
            <person name="Martin F."/>
            <person name="Kauserud H."/>
        </authorList>
    </citation>
    <scope>NUCLEOTIDE SEQUENCE</scope>
    <source>
        <strain evidence="4">CBHHK173m</strain>
    </source>
</reference>
<feature type="region of interest" description="Disordered" evidence="3">
    <location>
        <begin position="117"/>
        <end position="139"/>
    </location>
</feature>
<dbReference type="Gene3D" id="3.80.10.10">
    <property type="entry name" value="Ribonuclease Inhibitor"/>
    <property type="match status" value="2"/>
</dbReference>
<evidence type="ECO:0000256" key="2">
    <source>
        <dbReference type="ARBA" id="ARBA00022737"/>
    </source>
</evidence>
<organism evidence="4 5">
    <name type="scientific">Mycena belliarum</name>
    <dbReference type="NCBI Taxonomy" id="1033014"/>
    <lineage>
        <taxon>Eukaryota</taxon>
        <taxon>Fungi</taxon>
        <taxon>Dikarya</taxon>
        <taxon>Basidiomycota</taxon>
        <taxon>Agaricomycotina</taxon>
        <taxon>Agaricomycetes</taxon>
        <taxon>Agaricomycetidae</taxon>
        <taxon>Agaricales</taxon>
        <taxon>Marasmiineae</taxon>
        <taxon>Mycenaceae</taxon>
        <taxon>Mycena</taxon>
    </lineage>
</organism>
<dbReference type="EMBL" id="JARJCN010000050">
    <property type="protein sequence ID" value="KAJ7081391.1"/>
    <property type="molecule type" value="Genomic_DNA"/>
</dbReference>
<feature type="compositionally biased region" description="Low complexity" evidence="3">
    <location>
        <begin position="746"/>
        <end position="764"/>
    </location>
</feature>
<keyword evidence="1" id="KW-0433">Leucine-rich repeat</keyword>
<dbReference type="GO" id="GO:1902412">
    <property type="term" value="P:regulation of mitotic cytokinesis"/>
    <property type="evidence" value="ECO:0007669"/>
    <property type="project" value="TreeGrafter"/>
</dbReference>
<dbReference type="PANTHER" id="PTHR47566:SF1">
    <property type="entry name" value="PROTEIN NUD1"/>
    <property type="match status" value="1"/>
</dbReference>
<accession>A0AAD6XMF6</accession>
<dbReference type="PROSITE" id="PS51450">
    <property type="entry name" value="LRR"/>
    <property type="match status" value="4"/>
</dbReference>
<dbReference type="PANTHER" id="PTHR47566">
    <property type="match status" value="1"/>
</dbReference>
<feature type="compositionally biased region" description="Pro residues" evidence="3">
    <location>
        <begin position="117"/>
        <end position="133"/>
    </location>
</feature>
<dbReference type="InterPro" id="IPR003591">
    <property type="entry name" value="Leu-rich_rpt_typical-subtyp"/>
</dbReference>
<dbReference type="GO" id="GO:0061499">
    <property type="term" value="C:outer plaque of mitotic spindle pole body"/>
    <property type="evidence" value="ECO:0007669"/>
    <property type="project" value="TreeGrafter"/>
</dbReference>
<feature type="region of interest" description="Disordered" evidence="3">
    <location>
        <begin position="680"/>
        <end position="883"/>
    </location>
</feature>
<dbReference type="GO" id="GO:0031028">
    <property type="term" value="P:septation initiation signaling"/>
    <property type="evidence" value="ECO:0007669"/>
    <property type="project" value="TreeGrafter"/>
</dbReference>
<feature type="compositionally biased region" description="Acidic residues" evidence="3">
    <location>
        <begin position="712"/>
        <end position="721"/>
    </location>
</feature>
<feature type="region of interest" description="Disordered" evidence="3">
    <location>
        <begin position="343"/>
        <end position="376"/>
    </location>
</feature>
<feature type="compositionally biased region" description="Low complexity" evidence="3">
    <location>
        <begin position="868"/>
        <end position="883"/>
    </location>
</feature>
<dbReference type="Proteomes" id="UP001222325">
    <property type="component" value="Unassembled WGS sequence"/>
</dbReference>
<dbReference type="InterPro" id="IPR032675">
    <property type="entry name" value="LRR_dom_sf"/>
</dbReference>
<dbReference type="InterPro" id="IPR052574">
    <property type="entry name" value="CDIRP"/>
</dbReference>
<proteinExistence type="predicted"/>
<feature type="compositionally biased region" description="Acidic residues" evidence="3">
    <location>
        <begin position="607"/>
        <end position="617"/>
    </location>
</feature>
<evidence type="ECO:0000256" key="3">
    <source>
        <dbReference type="SAM" id="MobiDB-lite"/>
    </source>
</evidence>
<evidence type="ECO:0000313" key="5">
    <source>
        <dbReference type="Proteomes" id="UP001222325"/>
    </source>
</evidence>
<feature type="compositionally biased region" description="Basic residues" evidence="3">
    <location>
        <begin position="797"/>
        <end position="809"/>
    </location>
</feature>
<dbReference type="SMART" id="SM00365">
    <property type="entry name" value="LRR_SD22"/>
    <property type="match status" value="3"/>
</dbReference>
<keyword evidence="5" id="KW-1185">Reference proteome</keyword>
<feature type="region of interest" description="Disordered" evidence="3">
    <location>
        <begin position="173"/>
        <end position="203"/>
    </location>
</feature>
<feature type="region of interest" description="Disordered" evidence="3">
    <location>
        <begin position="599"/>
        <end position="663"/>
    </location>
</feature>
<evidence type="ECO:0000256" key="1">
    <source>
        <dbReference type="ARBA" id="ARBA00022614"/>
    </source>
</evidence>
<dbReference type="SUPFAM" id="SSF52075">
    <property type="entry name" value="Outer arm dynein light chain 1"/>
    <property type="match status" value="1"/>
</dbReference>